<sequence length="212" mass="22836">MTLLYLVRHGETDWNRARRIQGSTDIPLNDLGREQAASAADLLSRRRFDAVVASPLVRAFETGSIIAERLGLPVPATLDALVERAYGEAEGMVFDEVERAFPNGADVPGRESVDDLLRRVIPALLAIAHEYQGGAVVVATHGAVIRAVVGHVAPDEGPAVGQPIRNGSIHSFELVDGDLALCEFDDPIEAQSEAPGRYEFGYQNALENQPDA</sequence>
<dbReference type="InterPro" id="IPR029033">
    <property type="entry name" value="His_PPase_superfam"/>
</dbReference>
<evidence type="ECO:0000313" key="4">
    <source>
        <dbReference type="Proteomes" id="UP001501295"/>
    </source>
</evidence>
<organism evidence="3 4">
    <name type="scientific">Frondihabitans cladoniiphilus</name>
    <dbReference type="NCBI Taxonomy" id="715785"/>
    <lineage>
        <taxon>Bacteria</taxon>
        <taxon>Bacillati</taxon>
        <taxon>Actinomycetota</taxon>
        <taxon>Actinomycetes</taxon>
        <taxon>Micrococcales</taxon>
        <taxon>Microbacteriaceae</taxon>
        <taxon>Frondihabitans</taxon>
    </lineage>
</organism>
<keyword evidence="4" id="KW-1185">Reference proteome</keyword>
<dbReference type="Gene3D" id="3.40.50.1240">
    <property type="entry name" value="Phosphoglycerate mutase-like"/>
    <property type="match status" value="1"/>
</dbReference>
<dbReference type="SMART" id="SM00855">
    <property type="entry name" value="PGAM"/>
    <property type="match status" value="1"/>
</dbReference>
<dbReference type="RefSeq" id="WP_345376901.1">
    <property type="nucleotide sequence ID" value="NZ_BAABLM010000010.1"/>
</dbReference>
<dbReference type="CDD" id="cd07067">
    <property type="entry name" value="HP_PGM_like"/>
    <property type="match status" value="1"/>
</dbReference>
<keyword evidence="2" id="KW-0413">Isomerase</keyword>
<gene>
    <name evidence="3" type="primary">phoE</name>
    <name evidence="3" type="ORF">GCM10025780_31610</name>
</gene>
<evidence type="ECO:0000256" key="1">
    <source>
        <dbReference type="ARBA" id="ARBA00023152"/>
    </source>
</evidence>
<protein>
    <submittedName>
        <fullName evidence="3">Phosphatase PhoE</fullName>
    </submittedName>
</protein>
<dbReference type="InterPro" id="IPR001345">
    <property type="entry name" value="PG/BPGM_mutase_AS"/>
</dbReference>
<evidence type="ECO:0000313" key="3">
    <source>
        <dbReference type="EMBL" id="GAA4683570.1"/>
    </source>
</evidence>
<dbReference type="PRINTS" id="PR00991">
    <property type="entry name" value="6PFRUCTKNASE"/>
</dbReference>
<dbReference type="EMBL" id="BAABLM010000010">
    <property type="protein sequence ID" value="GAA4683570.1"/>
    <property type="molecule type" value="Genomic_DNA"/>
</dbReference>
<dbReference type="PANTHER" id="PTHR48100:SF1">
    <property type="entry name" value="HISTIDINE PHOSPHATASE FAMILY PROTEIN-RELATED"/>
    <property type="match status" value="1"/>
</dbReference>
<dbReference type="PANTHER" id="PTHR48100">
    <property type="entry name" value="BROAD-SPECIFICITY PHOSPHATASE YOR283W-RELATED"/>
    <property type="match status" value="1"/>
</dbReference>
<dbReference type="PROSITE" id="PS00175">
    <property type="entry name" value="PG_MUTASE"/>
    <property type="match status" value="1"/>
</dbReference>
<proteinExistence type="predicted"/>
<dbReference type="InterPro" id="IPR013078">
    <property type="entry name" value="His_Pase_superF_clade-1"/>
</dbReference>
<dbReference type="SUPFAM" id="SSF53254">
    <property type="entry name" value="Phosphoglycerate mutase-like"/>
    <property type="match status" value="1"/>
</dbReference>
<comment type="caution">
    <text evidence="3">The sequence shown here is derived from an EMBL/GenBank/DDBJ whole genome shotgun (WGS) entry which is preliminary data.</text>
</comment>
<dbReference type="Proteomes" id="UP001501295">
    <property type="component" value="Unassembled WGS sequence"/>
</dbReference>
<evidence type="ECO:0000256" key="2">
    <source>
        <dbReference type="ARBA" id="ARBA00023235"/>
    </source>
</evidence>
<name>A0ABP8W7I9_9MICO</name>
<keyword evidence="1" id="KW-0324">Glycolysis</keyword>
<accession>A0ABP8W7I9</accession>
<reference evidence="4" key="1">
    <citation type="journal article" date="2019" name="Int. J. Syst. Evol. Microbiol.">
        <title>The Global Catalogue of Microorganisms (GCM) 10K type strain sequencing project: providing services to taxonomists for standard genome sequencing and annotation.</title>
        <authorList>
            <consortium name="The Broad Institute Genomics Platform"/>
            <consortium name="The Broad Institute Genome Sequencing Center for Infectious Disease"/>
            <person name="Wu L."/>
            <person name="Ma J."/>
        </authorList>
    </citation>
    <scope>NUCLEOTIDE SEQUENCE [LARGE SCALE GENOMIC DNA]</scope>
    <source>
        <strain evidence="4">JCM 18956</strain>
    </source>
</reference>
<dbReference type="Pfam" id="PF00300">
    <property type="entry name" value="His_Phos_1"/>
    <property type="match status" value="1"/>
</dbReference>
<dbReference type="InterPro" id="IPR050275">
    <property type="entry name" value="PGM_Phosphatase"/>
</dbReference>
<dbReference type="InterPro" id="IPR003094">
    <property type="entry name" value="6Pfruct_kin"/>
</dbReference>